<dbReference type="InterPro" id="IPR027417">
    <property type="entry name" value="P-loop_NTPase"/>
</dbReference>
<dbReference type="GO" id="GO:0005634">
    <property type="term" value="C:nucleus"/>
    <property type="evidence" value="ECO:0007669"/>
    <property type="project" value="TreeGrafter"/>
</dbReference>
<dbReference type="EC" id="6.5.1.3" evidence="1"/>
<dbReference type="PANTHER" id="PTHR32004:SF1">
    <property type="entry name" value="TRNA LIGASE"/>
    <property type="match status" value="1"/>
</dbReference>
<evidence type="ECO:0000259" key="5">
    <source>
        <dbReference type="Pfam" id="PF09511"/>
    </source>
</evidence>
<dbReference type="PIRSF" id="PIRSF019634">
    <property type="entry name" value="tRNA_lig_yeast"/>
    <property type="match status" value="1"/>
</dbReference>
<dbReference type="GO" id="GO:0003972">
    <property type="term" value="F:RNA ligase (ATP) activity"/>
    <property type="evidence" value="ECO:0007669"/>
    <property type="project" value="UniProtKB-UniRule"/>
</dbReference>
<dbReference type="Pfam" id="PF08302">
    <property type="entry name" value="tRNA_lig_CPD"/>
    <property type="match status" value="1"/>
</dbReference>
<evidence type="ECO:0000256" key="1">
    <source>
        <dbReference type="PIRNR" id="PIRNR019634"/>
    </source>
</evidence>
<feature type="domain" description="tRNA ligase kinase" evidence="4">
    <location>
        <begin position="430"/>
        <end position="574"/>
    </location>
</feature>
<keyword evidence="7" id="KW-1185">Reference proteome</keyword>
<evidence type="ECO:0000256" key="2">
    <source>
        <dbReference type="PIRSR" id="PIRSR019634-50"/>
    </source>
</evidence>
<feature type="domain" description="tRNA ligase phosphodiesterase" evidence="3">
    <location>
        <begin position="584"/>
        <end position="829"/>
    </location>
</feature>
<protein>
    <recommendedName>
        <fullName evidence="1">tRNA ligase</fullName>
        <ecNumber evidence="1">6.5.1.3</ecNumber>
    </recommendedName>
</protein>
<dbReference type="Gene3D" id="3.40.50.300">
    <property type="entry name" value="P-loop containing nucleotide triphosphate hydrolases"/>
    <property type="match status" value="1"/>
</dbReference>
<evidence type="ECO:0000313" key="7">
    <source>
        <dbReference type="Proteomes" id="UP001218188"/>
    </source>
</evidence>
<keyword evidence="1" id="KW-0819">tRNA processing</keyword>
<dbReference type="EMBL" id="JARJCM010000041">
    <property type="protein sequence ID" value="KAJ7036756.1"/>
    <property type="molecule type" value="Genomic_DNA"/>
</dbReference>
<comment type="similarity">
    <text evidence="1">Belongs to the TRL1 family.</text>
</comment>
<reference evidence="6" key="1">
    <citation type="submission" date="2023-03" db="EMBL/GenBank/DDBJ databases">
        <title>Massive genome expansion in bonnet fungi (Mycena s.s.) driven by repeated elements and novel gene families across ecological guilds.</title>
        <authorList>
            <consortium name="Lawrence Berkeley National Laboratory"/>
            <person name="Harder C.B."/>
            <person name="Miyauchi S."/>
            <person name="Viragh M."/>
            <person name="Kuo A."/>
            <person name="Thoen E."/>
            <person name="Andreopoulos B."/>
            <person name="Lu D."/>
            <person name="Skrede I."/>
            <person name="Drula E."/>
            <person name="Henrissat B."/>
            <person name="Morin E."/>
            <person name="Kohler A."/>
            <person name="Barry K."/>
            <person name="LaButti K."/>
            <person name="Morin E."/>
            <person name="Salamov A."/>
            <person name="Lipzen A."/>
            <person name="Mereny Z."/>
            <person name="Hegedus B."/>
            <person name="Baldrian P."/>
            <person name="Stursova M."/>
            <person name="Weitz H."/>
            <person name="Taylor A."/>
            <person name="Grigoriev I.V."/>
            <person name="Nagy L.G."/>
            <person name="Martin F."/>
            <person name="Kauserud H."/>
        </authorList>
    </citation>
    <scope>NUCLEOTIDE SEQUENCE</scope>
    <source>
        <strain evidence="6">CBHHK200</strain>
    </source>
</reference>
<dbReference type="InterPro" id="IPR019039">
    <property type="entry name" value="T4-Rnl1-like_N"/>
</dbReference>
<dbReference type="SUPFAM" id="SSF52540">
    <property type="entry name" value="P-loop containing nucleoside triphosphate hydrolases"/>
    <property type="match status" value="1"/>
</dbReference>
<comment type="catalytic activity">
    <reaction evidence="1">
        <text>ATP + (ribonucleotide)n-3'-hydroxyl + 5'-phospho-(ribonucleotide)m = (ribonucleotide)n+m + AMP + diphosphate.</text>
        <dbReference type="EC" id="6.5.1.3"/>
    </reaction>
</comment>
<accession>A0AAD6X6H9</accession>
<sequence length="831" mass="90823">MARPTVTEDSALIKQLVQMSRKDGKLVRASKYPAPADPSISVTSWKMTEHKYYVVPSPFPTLARGVFSVEEPNGEHRIVARGYDKFFNIGEVGWTTWNSLEAHTAAPYTLSLKSNGCIIFIAALTPEKLLITSKHAVGPAKGEMKLSHADAGEAWLRKYLAEKGRTEADLAGVLWEKNLTAIAELCDDSFEEHVLAYPPELTGLHLHGLNERTKAFTTLPHAAVDAFAAEWGFIQTASIELPSIAAVRKFTDDVGKSGAWNGVPVEGFVVRTHVAAPSASPAAATSSHSTPPYPAGSTLFFKVKFDEPYMMYRDWREVTKGLLGMRSKGNVAGKNNKDDGMSVSKLPKSRLRRAETEAYARWVIEEIRRDPDAFKEYTQNKGIVAVRERFLKYLGSEKGKGAVGKVKKVGSEDGGAGKAGGKKVQLGKTIIVPVAIPGCGKTAVAVALSHIFGFGHTQSDDVRARKAAPVFIQNVVELLKKHDVVIADKNNHLKQHREELRAATASSSPPVRLLALNWAVDTMPPALVHRICADRVQQRGTNHQTLLAPADDVAKKHEDVLWMFLKSAQPLASSEVDEVVEMEVEEDMEAAIRRAVTACVRVLGVAEPEEKRMQEAIDKVRGYKAEPAPGAGAKKGKDKNKDAGPRYFALLPEISLEPLLAPVLAKTTPQNPLWKTLQEKKRVNVRPHVTLNHMSELKAPDGAVNKSAQELWGRCQALHSSLGRPPQFRFRLGHIVWNERVMAVTVEDVELAEEGSEGQVGVEFISQLPEEVRRRLHITVGTRDGQVPPVEAMAMVEGWRAAGEAAGKSGGVQSVKLEGVVAMGRVKGLMI</sequence>
<dbReference type="Pfam" id="PF08303">
    <property type="entry name" value="tRNA_lig_kinase"/>
    <property type="match status" value="1"/>
</dbReference>
<gene>
    <name evidence="6" type="ORF">C8F04DRAFT_953561</name>
</gene>
<dbReference type="AlphaFoldDB" id="A0AAD6X6H9"/>
<evidence type="ECO:0000313" key="6">
    <source>
        <dbReference type="EMBL" id="KAJ7036756.1"/>
    </source>
</evidence>
<evidence type="ECO:0000259" key="3">
    <source>
        <dbReference type="Pfam" id="PF08302"/>
    </source>
</evidence>
<feature type="active site" description="N6-AMP-lysine intermediate" evidence="2">
    <location>
        <position position="113"/>
    </location>
</feature>
<proteinExistence type="inferred from homology"/>
<feature type="domain" description="T4 RNA ligase 1-like N-terminal" evidence="5">
    <location>
        <begin position="63"/>
        <end position="309"/>
    </location>
</feature>
<dbReference type="InterPro" id="IPR012387">
    <property type="entry name" value="Trl1_fun"/>
</dbReference>
<dbReference type="GO" id="GO:0006388">
    <property type="term" value="P:tRNA splicing, via endonucleolytic cleavage and ligation"/>
    <property type="evidence" value="ECO:0007669"/>
    <property type="project" value="UniProtKB-UniRule"/>
</dbReference>
<evidence type="ECO:0000259" key="4">
    <source>
        <dbReference type="Pfam" id="PF08303"/>
    </source>
</evidence>
<organism evidence="6 7">
    <name type="scientific">Mycena alexandri</name>
    <dbReference type="NCBI Taxonomy" id="1745969"/>
    <lineage>
        <taxon>Eukaryota</taxon>
        <taxon>Fungi</taxon>
        <taxon>Dikarya</taxon>
        <taxon>Basidiomycota</taxon>
        <taxon>Agaricomycotina</taxon>
        <taxon>Agaricomycetes</taxon>
        <taxon>Agaricomycetidae</taxon>
        <taxon>Agaricales</taxon>
        <taxon>Marasmiineae</taxon>
        <taxon>Mycenaceae</taxon>
        <taxon>Mycena</taxon>
    </lineage>
</organism>
<dbReference type="InterPro" id="IPR015966">
    <property type="entry name" value="tRNA_lig_kin_fungi"/>
</dbReference>
<dbReference type="Pfam" id="PF09511">
    <property type="entry name" value="RNA_lig_T4_1"/>
    <property type="match status" value="1"/>
</dbReference>
<dbReference type="Proteomes" id="UP001218188">
    <property type="component" value="Unassembled WGS sequence"/>
</dbReference>
<keyword evidence="1 6" id="KW-0436">Ligase</keyword>
<dbReference type="InterPro" id="IPR015965">
    <property type="entry name" value="tRNA_lig_PDEase"/>
</dbReference>
<name>A0AAD6X6H9_9AGAR</name>
<dbReference type="GO" id="GO:0005524">
    <property type="term" value="F:ATP binding"/>
    <property type="evidence" value="ECO:0007669"/>
    <property type="project" value="UniProtKB-UniRule"/>
</dbReference>
<comment type="caution">
    <text evidence="6">The sequence shown here is derived from an EMBL/GenBank/DDBJ whole genome shotgun (WGS) entry which is preliminary data.</text>
</comment>
<dbReference type="GO" id="GO:0008081">
    <property type="term" value="F:phosphoric diester hydrolase activity"/>
    <property type="evidence" value="ECO:0007669"/>
    <property type="project" value="InterPro"/>
</dbReference>
<dbReference type="GO" id="GO:0051730">
    <property type="term" value="F:GTP-dependent polyribonucleotide 5'-hydroxyl-kinase activity"/>
    <property type="evidence" value="ECO:0007669"/>
    <property type="project" value="InterPro"/>
</dbReference>
<dbReference type="PANTHER" id="PTHR32004">
    <property type="entry name" value="TRNA LIGASE"/>
    <property type="match status" value="1"/>
</dbReference>